<evidence type="ECO:0000313" key="3">
    <source>
        <dbReference type="Proteomes" id="UP001367676"/>
    </source>
</evidence>
<dbReference type="AlphaFoldDB" id="A0AAN9XYT6"/>
<keyword evidence="3" id="KW-1185">Reference proteome</keyword>
<comment type="caution">
    <text evidence="2">The sequence shown here is derived from an EMBL/GenBank/DDBJ whole genome shotgun (WGS) entry which is preliminary data.</text>
</comment>
<gene>
    <name evidence="2" type="ORF">V9T40_012137</name>
</gene>
<dbReference type="Proteomes" id="UP001367676">
    <property type="component" value="Unassembled WGS sequence"/>
</dbReference>
<dbReference type="EMBL" id="JBBCAQ010000036">
    <property type="protein sequence ID" value="KAK7575851.1"/>
    <property type="molecule type" value="Genomic_DNA"/>
</dbReference>
<protein>
    <submittedName>
        <fullName evidence="2">Uncharacterized protein</fullName>
    </submittedName>
</protein>
<reference evidence="2 3" key="1">
    <citation type="submission" date="2024-03" db="EMBL/GenBank/DDBJ databases">
        <title>Adaptation during the transition from Ophiocordyceps entomopathogen to insect associate is accompanied by gene loss and intensified selection.</title>
        <authorList>
            <person name="Ward C.M."/>
            <person name="Onetto C.A."/>
            <person name="Borneman A.R."/>
        </authorList>
    </citation>
    <scope>NUCLEOTIDE SEQUENCE [LARGE SCALE GENOMIC DNA]</scope>
    <source>
        <strain evidence="2">AWRI1</strain>
        <tissue evidence="2">Single Adult Female</tissue>
    </source>
</reference>
<proteinExistence type="predicted"/>
<accession>A0AAN9XYT6</accession>
<feature type="compositionally biased region" description="Polar residues" evidence="1">
    <location>
        <begin position="51"/>
        <end position="61"/>
    </location>
</feature>
<evidence type="ECO:0000313" key="2">
    <source>
        <dbReference type="EMBL" id="KAK7575851.1"/>
    </source>
</evidence>
<name>A0AAN9XYT6_9HEMI</name>
<evidence type="ECO:0000256" key="1">
    <source>
        <dbReference type="SAM" id="MobiDB-lite"/>
    </source>
</evidence>
<feature type="compositionally biased region" description="Basic and acidic residues" evidence="1">
    <location>
        <begin position="34"/>
        <end position="47"/>
    </location>
</feature>
<feature type="region of interest" description="Disordered" evidence="1">
    <location>
        <begin position="34"/>
        <end position="69"/>
    </location>
</feature>
<organism evidence="2 3">
    <name type="scientific">Parthenolecanium corni</name>
    <dbReference type="NCBI Taxonomy" id="536013"/>
    <lineage>
        <taxon>Eukaryota</taxon>
        <taxon>Metazoa</taxon>
        <taxon>Ecdysozoa</taxon>
        <taxon>Arthropoda</taxon>
        <taxon>Hexapoda</taxon>
        <taxon>Insecta</taxon>
        <taxon>Pterygota</taxon>
        <taxon>Neoptera</taxon>
        <taxon>Paraneoptera</taxon>
        <taxon>Hemiptera</taxon>
        <taxon>Sternorrhyncha</taxon>
        <taxon>Coccoidea</taxon>
        <taxon>Coccidae</taxon>
        <taxon>Parthenolecanium</taxon>
    </lineage>
</organism>
<sequence>MRITAPSATLFPAQETNSPKIDVEACDYYTPRMRNREPETAADKRCGVTDIESTQRVQHQPQPRLAKIK</sequence>